<dbReference type="EMBL" id="SRYR01000001">
    <property type="protein sequence ID" value="TGY43309.1"/>
    <property type="molecule type" value="Genomic_DNA"/>
</dbReference>
<evidence type="ECO:0000313" key="14">
    <source>
        <dbReference type="EMBL" id="TGY43309.1"/>
    </source>
</evidence>
<evidence type="ECO:0000256" key="7">
    <source>
        <dbReference type="ARBA" id="ARBA00053401"/>
    </source>
</evidence>
<comment type="caution">
    <text evidence="14">The sequence shown here is derived from an EMBL/GenBank/DDBJ whole genome shotgun (WGS) entry which is preliminary data.</text>
</comment>
<dbReference type="Gene3D" id="3.90.20.20">
    <property type="match status" value="1"/>
</dbReference>
<dbReference type="SUPFAM" id="SSF58014">
    <property type="entry name" value="Coiled-coil domain of nucleotide exchange factor GrpE"/>
    <property type="match status" value="1"/>
</dbReference>
<keyword evidence="6 10" id="KW-0143">Chaperone</keyword>
<dbReference type="GO" id="GO:0000774">
    <property type="term" value="F:adenyl-nucleotide exchange factor activity"/>
    <property type="evidence" value="ECO:0007669"/>
    <property type="project" value="InterPro"/>
</dbReference>
<reference evidence="14 15" key="1">
    <citation type="submission" date="2019-04" db="EMBL/GenBank/DDBJ databases">
        <title>Microbes associate with the intestines of laboratory mice.</title>
        <authorList>
            <person name="Navarre W."/>
            <person name="Wong E."/>
            <person name="Huang K."/>
            <person name="Tropini C."/>
            <person name="Ng K."/>
            <person name="Yu B."/>
        </authorList>
    </citation>
    <scope>NUCLEOTIDE SEQUENCE [LARGE SCALE GENOMIC DNA]</scope>
    <source>
        <strain evidence="14 15">NM50_B9-20</strain>
    </source>
</reference>
<dbReference type="NCBIfam" id="NF010738">
    <property type="entry name" value="PRK14140.1"/>
    <property type="match status" value="1"/>
</dbReference>
<dbReference type="Pfam" id="PF01025">
    <property type="entry name" value="GrpE"/>
    <property type="match status" value="1"/>
</dbReference>
<comment type="function">
    <text evidence="7 10 11">Participates actively in the response to hyperosmotic and heat shock by preventing the aggregation of stress-denatured proteins, in association with DnaK and GrpE. It is the nucleotide exchange factor for DnaK and may function as a thermosensor. Unfolded proteins bind initially to DnaJ; upon interaction with the DnaJ-bound protein, DnaK hydrolyzes its bound ATP, resulting in the formation of a stable complex. GrpE releases ADP from DnaK; ATP binding to DnaK triggers the release of the substrate protein, thus completing the reaction cycle. Several rounds of ATP-dependent interactions between DnaJ, DnaK and GrpE are required for fully efficient folding.</text>
</comment>
<keyword evidence="4 10" id="KW-0963">Cytoplasm</keyword>
<evidence type="ECO:0000256" key="1">
    <source>
        <dbReference type="ARBA" id="ARBA00004496"/>
    </source>
</evidence>
<evidence type="ECO:0000256" key="6">
    <source>
        <dbReference type="ARBA" id="ARBA00023186"/>
    </source>
</evidence>
<dbReference type="InterPro" id="IPR009012">
    <property type="entry name" value="GrpE_head"/>
</dbReference>
<dbReference type="PANTHER" id="PTHR21237">
    <property type="entry name" value="GRPE PROTEIN"/>
    <property type="match status" value="1"/>
</dbReference>
<dbReference type="PRINTS" id="PR00773">
    <property type="entry name" value="GRPEPROTEIN"/>
</dbReference>
<dbReference type="PROSITE" id="PS01071">
    <property type="entry name" value="GRPE"/>
    <property type="match status" value="1"/>
</dbReference>
<dbReference type="AlphaFoldDB" id="A0A4S2DM07"/>
<gene>
    <name evidence="10 14" type="primary">grpE</name>
    <name evidence="14" type="ORF">E5347_00430</name>
</gene>
<name>A0A4S2DM07_9CLOT</name>
<dbReference type="HAMAP" id="MF_01151">
    <property type="entry name" value="GrpE"/>
    <property type="match status" value="1"/>
</dbReference>
<evidence type="ECO:0000256" key="10">
    <source>
        <dbReference type="HAMAP-Rule" id="MF_01151"/>
    </source>
</evidence>
<accession>A0A4S2DM07</accession>
<organism evidence="14 15">
    <name type="scientific">Clostridium sartagoforme</name>
    <dbReference type="NCBI Taxonomy" id="84031"/>
    <lineage>
        <taxon>Bacteria</taxon>
        <taxon>Bacillati</taxon>
        <taxon>Bacillota</taxon>
        <taxon>Clostridia</taxon>
        <taxon>Eubacteriales</taxon>
        <taxon>Clostridiaceae</taxon>
        <taxon>Clostridium</taxon>
    </lineage>
</organism>
<proteinExistence type="inferred from homology"/>
<evidence type="ECO:0000256" key="8">
    <source>
        <dbReference type="ARBA" id="ARBA00072274"/>
    </source>
</evidence>
<keyword evidence="5 10" id="KW-0346">Stress response</keyword>
<evidence type="ECO:0000256" key="12">
    <source>
        <dbReference type="RuleBase" id="RU004478"/>
    </source>
</evidence>
<feature type="compositionally biased region" description="Acidic residues" evidence="13">
    <location>
        <begin position="36"/>
        <end position="55"/>
    </location>
</feature>
<dbReference type="GO" id="GO:0005737">
    <property type="term" value="C:cytoplasm"/>
    <property type="evidence" value="ECO:0007669"/>
    <property type="project" value="UniProtKB-SubCell"/>
</dbReference>
<keyword evidence="15" id="KW-1185">Reference proteome</keyword>
<comment type="subunit">
    <text evidence="3 10">Homodimer.</text>
</comment>
<evidence type="ECO:0000256" key="4">
    <source>
        <dbReference type="ARBA" id="ARBA00022490"/>
    </source>
</evidence>
<dbReference type="PANTHER" id="PTHR21237:SF23">
    <property type="entry name" value="GRPE PROTEIN HOMOLOG, MITOCHONDRIAL"/>
    <property type="match status" value="1"/>
</dbReference>
<sequence length="214" mass="24492">MEDNKDILEEVDNTLEAEAQQETELNSEETANTESETNETSDTLEDSESLDENEENNDKENELDIMRKLKDENKKLSNEAEALKERLLRLTAEYENYRKRTAKEKESIYTDACTDVLKEMIPVLDNLERAVQVEGNAEDIKKGIEMTIKGFNTSFEKLGVEEIDATGEFDPNLHQAVMHIEDENYGANAIAEVFQKGYKRGEKIIRYTVVKVAN</sequence>
<dbReference type="Proteomes" id="UP000306888">
    <property type="component" value="Unassembled WGS sequence"/>
</dbReference>
<dbReference type="SUPFAM" id="SSF51064">
    <property type="entry name" value="Head domain of nucleotide exchange factor GrpE"/>
    <property type="match status" value="1"/>
</dbReference>
<dbReference type="GO" id="GO:0006457">
    <property type="term" value="P:protein folding"/>
    <property type="evidence" value="ECO:0007669"/>
    <property type="project" value="InterPro"/>
</dbReference>
<comment type="similarity">
    <text evidence="2 10 12">Belongs to the GrpE family.</text>
</comment>
<protein>
    <recommendedName>
        <fullName evidence="8 10">Protein GrpE</fullName>
    </recommendedName>
    <alternativeName>
        <fullName evidence="9 10">HSP-70 cofactor</fullName>
    </alternativeName>
</protein>
<dbReference type="Gene3D" id="2.30.22.10">
    <property type="entry name" value="Head domain of nucleotide exchange factor GrpE"/>
    <property type="match status" value="1"/>
</dbReference>
<evidence type="ECO:0000313" key="15">
    <source>
        <dbReference type="Proteomes" id="UP000306888"/>
    </source>
</evidence>
<dbReference type="GO" id="GO:0042803">
    <property type="term" value="F:protein homodimerization activity"/>
    <property type="evidence" value="ECO:0007669"/>
    <property type="project" value="InterPro"/>
</dbReference>
<dbReference type="OrthoDB" id="9812586at2"/>
<feature type="compositionally biased region" description="Acidic residues" evidence="13">
    <location>
        <begin position="9"/>
        <end position="27"/>
    </location>
</feature>
<dbReference type="InterPro" id="IPR000740">
    <property type="entry name" value="GrpE"/>
</dbReference>
<evidence type="ECO:0000256" key="2">
    <source>
        <dbReference type="ARBA" id="ARBA00009054"/>
    </source>
</evidence>
<dbReference type="RefSeq" id="WP_136003456.1">
    <property type="nucleotide sequence ID" value="NZ_SRYR01000001.1"/>
</dbReference>
<dbReference type="GO" id="GO:0051087">
    <property type="term" value="F:protein-folding chaperone binding"/>
    <property type="evidence" value="ECO:0007669"/>
    <property type="project" value="InterPro"/>
</dbReference>
<evidence type="ECO:0000256" key="11">
    <source>
        <dbReference type="RuleBase" id="RU000639"/>
    </source>
</evidence>
<dbReference type="NCBIfam" id="NF010757">
    <property type="entry name" value="PRK14160.1"/>
    <property type="match status" value="1"/>
</dbReference>
<dbReference type="CDD" id="cd00446">
    <property type="entry name" value="GrpE"/>
    <property type="match status" value="1"/>
</dbReference>
<feature type="region of interest" description="Disordered" evidence="13">
    <location>
        <begin position="1"/>
        <end position="63"/>
    </location>
</feature>
<evidence type="ECO:0000256" key="9">
    <source>
        <dbReference type="ARBA" id="ARBA00076414"/>
    </source>
</evidence>
<dbReference type="GO" id="GO:0051082">
    <property type="term" value="F:unfolded protein binding"/>
    <property type="evidence" value="ECO:0007669"/>
    <property type="project" value="TreeGrafter"/>
</dbReference>
<evidence type="ECO:0000256" key="13">
    <source>
        <dbReference type="SAM" id="MobiDB-lite"/>
    </source>
</evidence>
<evidence type="ECO:0000256" key="5">
    <source>
        <dbReference type="ARBA" id="ARBA00023016"/>
    </source>
</evidence>
<evidence type="ECO:0000256" key="3">
    <source>
        <dbReference type="ARBA" id="ARBA00011738"/>
    </source>
</evidence>
<comment type="subcellular location">
    <subcellularLocation>
        <location evidence="1 10">Cytoplasm</location>
    </subcellularLocation>
</comment>
<dbReference type="FunFam" id="2.30.22.10:FF:000001">
    <property type="entry name" value="Protein GrpE"/>
    <property type="match status" value="1"/>
</dbReference>
<dbReference type="InterPro" id="IPR013805">
    <property type="entry name" value="GrpE_CC"/>
</dbReference>